<accession>A0ABS7B6D1</accession>
<organism evidence="3 4">
    <name type="scientific">Actinoplanes hulinensis</name>
    <dbReference type="NCBI Taxonomy" id="1144547"/>
    <lineage>
        <taxon>Bacteria</taxon>
        <taxon>Bacillati</taxon>
        <taxon>Actinomycetota</taxon>
        <taxon>Actinomycetes</taxon>
        <taxon>Micromonosporales</taxon>
        <taxon>Micromonosporaceae</taxon>
        <taxon>Actinoplanes</taxon>
    </lineage>
</organism>
<feature type="compositionally biased region" description="Pro residues" evidence="1">
    <location>
        <begin position="25"/>
        <end position="35"/>
    </location>
</feature>
<feature type="transmembrane region" description="Helical" evidence="2">
    <location>
        <begin position="44"/>
        <end position="67"/>
    </location>
</feature>
<keyword evidence="2" id="KW-0472">Membrane</keyword>
<keyword evidence="2" id="KW-1133">Transmembrane helix</keyword>
<protein>
    <submittedName>
        <fullName evidence="3">Uncharacterized protein</fullName>
    </submittedName>
</protein>
<evidence type="ECO:0000313" key="4">
    <source>
        <dbReference type="Proteomes" id="UP001519863"/>
    </source>
</evidence>
<dbReference type="Proteomes" id="UP001519863">
    <property type="component" value="Unassembled WGS sequence"/>
</dbReference>
<comment type="caution">
    <text evidence="3">The sequence shown here is derived from an EMBL/GenBank/DDBJ whole genome shotgun (WGS) entry which is preliminary data.</text>
</comment>
<sequence length="261" mass="27822">MSTPVDDPAVARVGPSSHAERNDRPVPPLRFPPRPPVKRRRAGLVVALAALAGLVAGAGGTAAGMSLRDDPAPAPRPSATLAPTDEQLLLGDPTAPGVEPPVGGGWPSSWPTFVSTEPTKPIKGLDGVGFDFRVPPTWNCEQVATAAAAAHYRCGGGDAGGGDLTVRTCETPCTEDRRTALRQREEAWGLQWTRSGPFATWAETTQIDGKRMYGLVYVAFWRSTPEGQIDRQLVVRLTAPLATSDHLKKVVNSIRDETFTL</sequence>
<keyword evidence="4" id="KW-1185">Reference proteome</keyword>
<reference evidence="3 4" key="1">
    <citation type="journal article" date="2013" name="Antonie Van Leeuwenhoek">
        <title>Actinoplanes hulinensis sp. nov., a novel actinomycete isolated from soybean root (Glycine max (L.) Merr).</title>
        <authorList>
            <person name="Shen Y."/>
            <person name="Liu C."/>
            <person name="Wang X."/>
            <person name="Zhao J."/>
            <person name="Jia F."/>
            <person name="Zhang Y."/>
            <person name="Wang L."/>
            <person name="Yang D."/>
            <person name="Xiang W."/>
        </authorList>
    </citation>
    <scope>NUCLEOTIDE SEQUENCE [LARGE SCALE GENOMIC DNA]</scope>
    <source>
        <strain evidence="3 4">NEAU-M9</strain>
    </source>
</reference>
<evidence type="ECO:0000256" key="2">
    <source>
        <dbReference type="SAM" id="Phobius"/>
    </source>
</evidence>
<dbReference type="RefSeq" id="WP_220145733.1">
    <property type="nucleotide sequence ID" value="NZ_JAHXZI010000011.1"/>
</dbReference>
<feature type="region of interest" description="Disordered" evidence="1">
    <location>
        <begin position="1"/>
        <end position="37"/>
    </location>
</feature>
<evidence type="ECO:0000256" key="1">
    <source>
        <dbReference type="SAM" id="MobiDB-lite"/>
    </source>
</evidence>
<gene>
    <name evidence="3" type="ORF">KZ829_21530</name>
</gene>
<evidence type="ECO:0000313" key="3">
    <source>
        <dbReference type="EMBL" id="MBW6436324.1"/>
    </source>
</evidence>
<name>A0ABS7B6D1_9ACTN</name>
<dbReference type="EMBL" id="JAHXZI010000011">
    <property type="protein sequence ID" value="MBW6436324.1"/>
    <property type="molecule type" value="Genomic_DNA"/>
</dbReference>
<keyword evidence="2" id="KW-0812">Transmembrane</keyword>
<proteinExistence type="predicted"/>